<sequence>PAMFGTTGTATAQPIPKTISGWVIVPIIRKRRLLRLFFLVFFTLLLLVWGSWHGEWVKEFSKLPIPIFGKPEYYNITDQSLFEPFRVENPNSKSVKELCQTFPRHILDTIQPVLKIGHGEDRARVEAQLFSVSACFSDRELPVFSDLTEEIRGYHVIDVLEDLPDLVRKDNVQLDMYDLQKQMYVNGTLDKHDNQQKIDGWMLDKYKFLPMIEKAWNLKPNKEFYVFYESDTYVSWDNMFRFLKNFNADDRIYMGSPSPGREHKNRWGKLKQSWFANGGPGFVLSRGAIKALLHSSYLDGVSLTEKWATLTREDCCGDSILGFALLEAGIEVMGLWPMFNPHALGDIPFGDQYWCQPALTLHRTSPEDMRRLWRWEFGHRRLEQPMLYADLWELRNQDSGVTQDRGDGEWEVPTSVEAGSLEACRSLCLSQEGCQEWLWKGEEHRCVAIRSSGHGHEAADGNRAELGGGWVRETVQEFRQCNVTQWVRPSTSRIF</sequence>
<evidence type="ECO:0000313" key="14">
    <source>
        <dbReference type="EMBL" id="CAH0035409.1"/>
    </source>
</evidence>
<dbReference type="EMBL" id="CABFNQ020000754">
    <property type="protein sequence ID" value="CAH0035409.1"/>
    <property type="molecule type" value="Genomic_DNA"/>
</dbReference>
<evidence type="ECO:0000256" key="9">
    <source>
        <dbReference type="ARBA" id="ARBA00022968"/>
    </source>
</evidence>
<proteinExistence type="inferred from homology"/>
<feature type="non-terminal residue" evidence="14">
    <location>
        <position position="495"/>
    </location>
</feature>
<evidence type="ECO:0000256" key="1">
    <source>
        <dbReference type="ARBA" id="ARBA00004606"/>
    </source>
</evidence>
<dbReference type="OrthoDB" id="414175at2759"/>
<dbReference type="EC" id="2.4.1.122" evidence="4"/>
<dbReference type="GO" id="GO:0000166">
    <property type="term" value="F:nucleotide binding"/>
    <property type="evidence" value="ECO:0007669"/>
    <property type="project" value="UniProtKB-KW"/>
</dbReference>
<dbReference type="Proteomes" id="UP000696573">
    <property type="component" value="Unassembled WGS sequence"/>
</dbReference>
<keyword evidence="7 12" id="KW-0812">Transmembrane</keyword>
<keyword evidence="5" id="KW-0328">Glycosyltransferase</keyword>
<dbReference type="AlphaFoldDB" id="A0A9N9YU58"/>
<evidence type="ECO:0000256" key="11">
    <source>
        <dbReference type="ARBA" id="ARBA00023136"/>
    </source>
</evidence>
<keyword evidence="6" id="KW-0808">Transferase</keyword>
<evidence type="ECO:0000256" key="4">
    <source>
        <dbReference type="ARBA" id="ARBA00012557"/>
    </source>
</evidence>
<evidence type="ECO:0000256" key="6">
    <source>
        <dbReference type="ARBA" id="ARBA00022679"/>
    </source>
</evidence>
<evidence type="ECO:0000256" key="5">
    <source>
        <dbReference type="ARBA" id="ARBA00022676"/>
    </source>
</evidence>
<dbReference type="Pfam" id="PF02434">
    <property type="entry name" value="Fringe"/>
    <property type="match status" value="1"/>
</dbReference>
<organism evidence="14 15">
    <name type="scientific">Clonostachys rhizophaga</name>
    <dbReference type="NCBI Taxonomy" id="160324"/>
    <lineage>
        <taxon>Eukaryota</taxon>
        <taxon>Fungi</taxon>
        <taxon>Dikarya</taxon>
        <taxon>Ascomycota</taxon>
        <taxon>Pezizomycotina</taxon>
        <taxon>Sordariomycetes</taxon>
        <taxon>Hypocreomycetidae</taxon>
        <taxon>Hypocreales</taxon>
        <taxon>Bionectriaceae</taxon>
        <taxon>Clonostachys</taxon>
    </lineage>
</organism>
<dbReference type="Gene3D" id="3.90.550.50">
    <property type="match status" value="1"/>
</dbReference>
<dbReference type="GO" id="GO:0016020">
    <property type="term" value="C:membrane"/>
    <property type="evidence" value="ECO:0007669"/>
    <property type="project" value="UniProtKB-SubCell"/>
</dbReference>
<evidence type="ECO:0000256" key="2">
    <source>
        <dbReference type="ARBA" id="ARBA00004922"/>
    </source>
</evidence>
<evidence type="ECO:0000259" key="13">
    <source>
        <dbReference type="Pfam" id="PF02434"/>
    </source>
</evidence>
<gene>
    <name evidence="14" type="ORF">CRHIZ90672A_00015458</name>
</gene>
<dbReference type="InterPro" id="IPR026050">
    <property type="entry name" value="C1GALT1/C1GALT1_chp1"/>
</dbReference>
<comment type="subcellular location">
    <subcellularLocation>
        <location evidence="1">Membrane</location>
        <topology evidence="1">Single-pass type II membrane protein</topology>
    </subcellularLocation>
</comment>
<dbReference type="PANTHER" id="PTHR23033:SF43">
    <property type="entry name" value="APPLE DOMAIN-CONTAINING PROTEIN"/>
    <property type="match status" value="1"/>
</dbReference>
<feature type="transmembrane region" description="Helical" evidence="12">
    <location>
        <begin position="33"/>
        <end position="52"/>
    </location>
</feature>
<keyword evidence="11 12" id="KW-0472">Membrane</keyword>
<evidence type="ECO:0000256" key="12">
    <source>
        <dbReference type="SAM" id="Phobius"/>
    </source>
</evidence>
<evidence type="ECO:0000256" key="7">
    <source>
        <dbReference type="ARBA" id="ARBA00022692"/>
    </source>
</evidence>
<protein>
    <recommendedName>
        <fullName evidence="4">N-acetylgalactosaminide beta-1,3-galactosyltransferase</fullName>
        <ecNumber evidence="4">2.4.1.122</ecNumber>
    </recommendedName>
</protein>
<feature type="domain" description="Fringe-like glycosyltransferase" evidence="13">
    <location>
        <begin position="216"/>
        <end position="308"/>
    </location>
</feature>
<comment type="caution">
    <text evidence="14">The sequence shown here is derived from an EMBL/GenBank/DDBJ whole genome shotgun (WGS) entry which is preliminary data.</text>
</comment>
<dbReference type="InterPro" id="IPR003378">
    <property type="entry name" value="Fringe-like_glycosylTrfase"/>
</dbReference>
<evidence type="ECO:0000256" key="10">
    <source>
        <dbReference type="ARBA" id="ARBA00022989"/>
    </source>
</evidence>
<accession>A0A9N9YU58</accession>
<comment type="pathway">
    <text evidence="2">Protein modification; protein glycosylation.</text>
</comment>
<keyword evidence="8" id="KW-0547">Nucleotide-binding</keyword>
<keyword evidence="10 12" id="KW-1133">Transmembrane helix</keyword>
<reference evidence="14" key="1">
    <citation type="submission" date="2021-10" db="EMBL/GenBank/DDBJ databases">
        <authorList>
            <person name="Piombo E."/>
        </authorList>
    </citation>
    <scope>NUCLEOTIDE SEQUENCE</scope>
</reference>
<evidence type="ECO:0000313" key="15">
    <source>
        <dbReference type="Proteomes" id="UP000696573"/>
    </source>
</evidence>
<keyword evidence="9" id="KW-0735">Signal-anchor</keyword>
<dbReference type="PANTHER" id="PTHR23033">
    <property type="entry name" value="BETA1,3-GALACTOSYLTRANSFERASE"/>
    <property type="match status" value="1"/>
</dbReference>
<evidence type="ECO:0000256" key="8">
    <source>
        <dbReference type="ARBA" id="ARBA00022741"/>
    </source>
</evidence>
<evidence type="ECO:0000256" key="3">
    <source>
        <dbReference type="ARBA" id="ARBA00006462"/>
    </source>
</evidence>
<dbReference type="GO" id="GO:0016263">
    <property type="term" value="F:glycoprotein-N-acetylgalactosamine 3-beta-galactosyltransferase activity"/>
    <property type="evidence" value="ECO:0007669"/>
    <property type="project" value="UniProtKB-EC"/>
</dbReference>
<comment type="similarity">
    <text evidence="3">Belongs to the glycosyltransferase 31 family. Beta3-Gal-T subfamily.</text>
</comment>
<keyword evidence="15" id="KW-1185">Reference proteome</keyword>
<name>A0A9N9YU58_9HYPO</name>